<feature type="transmembrane region" description="Helical" evidence="4">
    <location>
        <begin position="77"/>
        <end position="96"/>
    </location>
</feature>
<evidence type="ECO:0000259" key="5">
    <source>
        <dbReference type="PROSITE" id="PS50850"/>
    </source>
</evidence>
<dbReference type="GO" id="GO:0005886">
    <property type="term" value="C:plasma membrane"/>
    <property type="evidence" value="ECO:0007669"/>
    <property type="project" value="TreeGrafter"/>
</dbReference>
<reference evidence="6 7" key="1">
    <citation type="submission" date="2017-08" db="EMBL/GenBank/DDBJ databases">
        <title>Mesorhizobium wenxinae sp. nov., a novel rhizobial species isolated from root nodules of chickpea (Cicer arietinum L.).</title>
        <authorList>
            <person name="Zhang J."/>
        </authorList>
    </citation>
    <scope>NUCLEOTIDE SEQUENCE [LARGE SCALE GENOMIC DNA]</scope>
    <source>
        <strain evidence="7">WYCCWR 10019</strain>
    </source>
</reference>
<organism evidence="6 7">
    <name type="scientific">Mesorhizobium wenxiniae</name>
    <dbReference type="NCBI Taxonomy" id="2014805"/>
    <lineage>
        <taxon>Bacteria</taxon>
        <taxon>Pseudomonadati</taxon>
        <taxon>Pseudomonadota</taxon>
        <taxon>Alphaproteobacteria</taxon>
        <taxon>Hyphomicrobiales</taxon>
        <taxon>Phyllobacteriaceae</taxon>
        <taxon>Mesorhizobium</taxon>
    </lineage>
</organism>
<dbReference type="PANTHER" id="PTHR23537:SF1">
    <property type="entry name" value="SUGAR TRANSPORTER"/>
    <property type="match status" value="1"/>
</dbReference>
<name>A0A271KJ47_9HYPH</name>
<keyword evidence="1 4" id="KW-0812">Transmembrane</keyword>
<dbReference type="AlphaFoldDB" id="A0A271KJ47"/>
<feature type="transmembrane region" description="Helical" evidence="4">
    <location>
        <begin position="102"/>
        <end position="126"/>
    </location>
</feature>
<dbReference type="Gene3D" id="1.20.1250.20">
    <property type="entry name" value="MFS general substrate transporter like domains"/>
    <property type="match status" value="1"/>
</dbReference>
<dbReference type="OrthoDB" id="9797953at2"/>
<feature type="transmembrane region" description="Helical" evidence="4">
    <location>
        <begin position="12"/>
        <end position="30"/>
    </location>
</feature>
<feature type="transmembrane region" description="Helical" evidence="4">
    <location>
        <begin position="299"/>
        <end position="319"/>
    </location>
</feature>
<dbReference type="Proteomes" id="UP000215931">
    <property type="component" value="Unassembled WGS sequence"/>
</dbReference>
<feature type="domain" description="Major facilitator superfamily (MFS) profile" evidence="5">
    <location>
        <begin position="10"/>
        <end position="386"/>
    </location>
</feature>
<dbReference type="SUPFAM" id="SSF103473">
    <property type="entry name" value="MFS general substrate transporter"/>
    <property type="match status" value="1"/>
</dbReference>
<dbReference type="EMBL" id="NPKH01000016">
    <property type="protein sequence ID" value="PAP95851.1"/>
    <property type="molecule type" value="Genomic_DNA"/>
</dbReference>
<feature type="transmembrane region" description="Helical" evidence="4">
    <location>
        <begin position="169"/>
        <end position="188"/>
    </location>
</feature>
<dbReference type="GO" id="GO:0022857">
    <property type="term" value="F:transmembrane transporter activity"/>
    <property type="evidence" value="ECO:0007669"/>
    <property type="project" value="InterPro"/>
</dbReference>
<evidence type="ECO:0000256" key="4">
    <source>
        <dbReference type="SAM" id="Phobius"/>
    </source>
</evidence>
<keyword evidence="3 4" id="KW-0472">Membrane</keyword>
<dbReference type="PROSITE" id="PS50850">
    <property type="entry name" value="MFS"/>
    <property type="match status" value="1"/>
</dbReference>
<dbReference type="InterPro" id="IPR010645">
    <property type="entry name" value="MFS_4"/>
</dbReference>
<gene>
    <name evidence="6" type="ORF">CIT31_08580</name>
</gene>
<dbReference type="Pfam" id="PF06779">
    <property type="entry name" value="MFS_4"/>
    <property type="match status" value="1"/>
</dbReference>
<feature type="transmembrane region" description="Helical" evidence="4">
    <location>
        <begin position="274"/>
        <end position="293"/>
    </location>
</feature>
<keyword evidence="2 4" id="KW-1133">Transmembrane helix</keyword>
<feature type="transmembrane region" description="Helical" evidence="4">
    <location>
        <begin position="360"/>
        <end position="382"/>
    </location>
</feature>
<evidence type="ECO:0000313" key="6">
    <source>
        <dbReference type="EMBL" id="PAP95851.1"/>
    </source>
</evidence>
<dbReference type="CDD" id="cd06180">
    <property type="entry name" value="MFS_YjiJ"/>
    <property type="match status" value="1"/>
</dbReference>
<feature type="transmembrane region" description="Helical" evidence="4">
    <location>
        <begin position="331"/>
        <end position="354"/>
    </location>
</feature>
<evidence type="ECO:0000313" key="7">
    <source>
        <dbReference type="Proteomes" id="UP000215931"/>
    </source>
</evidence>
<comment type="caution">
    <text evidence="6">The sequence shown here is derived from an EMBL/GenBank/DDBJ whole genome shotgun (WGS) entry which is preliminary data.</text>
</comment>
<evidence type="ECO:0000256" key="3">
    <source>
        <dbReference type="ARBA" id="ARBA00023136"/>
    </source>
</evidence>
<keyword evidence="7" id="KW-1185">Reference proteome</keyword>
<feature type="transmembrane region" description="Helical" evidence="4">
    <location>
        <begin position="209"/>
        <end position="233"/>
    </location>
</feature>
<dbReference type="PANTHER" id="PTHR23537">
    <property type="match status" value="1"/>
</dbReference>
<feature type="transmembrane region" description="Helical" evidence="4">
    <location>
        <begin position="50"/>
        <end position="70"/>
    </location>
</feature>
<feature type="transmembrane region" description="Helical" evidence="4">
    <location>
        <begin position="138"/>
        <end position="163"/>
    </location>
</feature>
<dbReference type="InterPro" id="IPR036259">
    <property type="entry name" value="MFS_trans_sf"/>
</dbReference>
<proteinExistence type="predicted"/>
<sequence>MKAALPSPLRLAFAGMIALAVAMGIGRFVYTPILPGMMEELGLSPADAGWIASANYLGYLIGALAAVGGWAHGRERLLMLAGLAATAVLTGLMGLAETMAAFLVIRFLAGLASAFVLVFMSSIVFGHLAAAGRNDLQALHFGGVGLGIAASSALMAILVTAQAGWAAGWFWSAVISAAAFALVALLLGSTVTANGADGREPALPKDRSLVKIIVAYGLFGFGYIVTATFLVAIVRQGGGSRVFEAMVWMVTGLAGIPSVWLWQKIAGKIGLYQAYAFGCLVEVVGVTASVAVGGHIGPLLGGFLLGGTFIAITALGLQTGRQLAPQAPRRVLALMTASFGLGQIIGPIVAGLLAQASGDFFLASIMAAAVLLVSGAITWSAAPKSP</sequence>
<evidence type="ECO:0000256" key="2">
    <source>
        <dbReference type="ARBA" id="ARBA00022989"/>
    </source>
</evidence>
<feature type="transmembrane region" description="Helical" evidence="4">
    <location>
        <begin position="245"/>
        <end position="262"/>
    </location>
</feature>
<accession>A0A271KJ47</accession>
<evidence type="ECO:0000256" key="1">
    <source>
        <dbReference type="ARBA" id="ARBA00022692"/>
    </source>
</evidence>
<dbReference type="InterPro" id="IPR020846">
    <property type="entry name" value="MFS_dom"/>
</dbReference>
<protein>
    <submittedName>
        <fullName evidence="6">MFS transporter</fullName>
    </submittedName>
</protein>